<evidence type="ECO:0000256" key="2">
    <source>
        <dbReference type="ARBA" id="ARBA00022679"/>
    </source>
</evidence>
<dbReference type="Pfam" id="PF00535">
    <property type="entry name" value="Glycos_transf_2"/>
    <property type="match status" value="1"/>
</dbReference>
<evidence type="ECO:0000256" key="1">
    <source>
        <dbReference type="ARBA" id="ARBA00022676"/>
    </source>
</evidence>
<evidence type="ECO:0000259" key="3">
    <source>
        <dbReference type="Pfam" id="PF00535"/>
    </source>
</evidence>
<sequence>MESKCKISIIIPMYNAEKYIDNCLGSITSSDLQQGEYEIIVVDDGSIDNGAKIVEKYACKHPFIHYLKQENQGQSTARNYGIRVANGEYIWCVDADDSIEKAANNILLTLKKHPEIDILAIQLKKVSEQGEDLGKECVQPLVTHQKIISGKEAMIEGYLPSSVCALIIKKTLFFDNNIFFTPGITHQDVELTYRLMPFASKVLFSDDTPYRYIHHDNSTSKSLKPEKKIKYMLDEIVIVKSFIASAKKYSSTDPLLSKTINKRVYDVLFGLVLSLFRNRKLYNKIGVNKIVIDKLIQEGLYPLKGSNYSFKKKILIHGILNFRFLLTRKY</sequence>
<proteinExistence type="predicted"/>
<protein>
    <submittedName>
        <fullName evidence="4">Glycosyl transferase</fullName>
    </submittedName>
</protein>
<dbReference type="InterPro" id="IPR001173">
    <property type="entry name" value="Glyco_trans_2-like"/>
</dbReference>
<dbReference type="Proteomes" id="UP000029614">
    <property type="component" value="Unassembled WGS sequence"/>
</dbReference>
<keyword evidence="2 4" id="KW-0808">Transferase</keyword>
<dbReference type="AlphaFoldDB" id="A0A096D5X8"/>
<dbReference type="PANTHER" id="PTHR22916">
    <property type="entry name" value="GLYCOSYLTRANSFERASE"/>
    <property type="match status" value="1"/>
</dbReference>
<keyword evidence="1" id="KW-0328">Glycosyltransferase</keyword>
<dbReference type="RefSeq" id="WP_036854263.1">
    <property type="nucleotide sequence ID" value="NZ_JRNU01000005.1"/>
</dbReference>
<dbReference type="CDD" id="cd00761">
    <property type="entry name" value="Glyco_tranf_GTA_type"/>
    <property type="match status" value="1"/>
</dbReference>
<reference evidence="4 5" key="1">
    <citation type="submission" date="2014-07" db="EMBL/GenBank/DDBJ databases">
        <authorList>
            <person name="McCorrison J."/>
            <person name="Sanka R."/>
            <person name="Torralba M."/>
            <person name="Gillis M."/>
            <person name="Haft D.H."/>
            <person name="Methe B."/>
            <person name="Sutton G."/>
            <person name="Nelson K.E."/>
        </authorList>
    </citation>
    <scope>NUCLEOTIDE SEQUENCE [LARGE SCALE GENOMIC DNA]</scope>
    <source>
        <strain evidence="4 5">DNF00058</strain>
    </source>
</reference>
<keyword evidence="5" id="KW-1185">Reference proteome</keyword>
<evidence type="ECO:0000313" key="5">
    <source>
        <dbReference type="Proteomes" id="UP000029614"/>
    </source>
</evidence>
<evidence type="ECO:0000313" key="4">
    <source>
        <dbReference type="EMBL" id="KGF52959.1"/>
    </source>
</evidence>
<dbReference type="GO" id="GO:0016758">
    <property type="term" value="F:hexosyltransferase activity"/>
    <property type="evidence" value="ECO:0007669"/>
    <property type="project" value="UniProtKB-ARBA"/>
</dbReference>
<dbReference type="OrthoDB" id="1114838at2"/>
<dbReference type="EMBL" id="JRNU01000005">
    <property type="protein sequence ID" value="KGF52959.1"/>
    <property type="molecule type" value="Genomic_DNA"/>
</dbReference>
<dbReference type="SUPFAM" id="SSF53448">
    <property type="entry name" value="Nucleotide-diphospho-sugar transferases"/>
    <property type="match status" value="1"/>
</dbReference>
<name>A0A096D5X8_9BACT</name>
<dbReference type="InterPro" id="IPR029044">
    <property type="entry name" value="Nucleotide-diphossugar_trans"/>
</dbReference>
<feature type="domain" description="Glycosyltransferase 2-like" evidence="3">
    <location>
        <begin position="8"/>
        <end position="119"/>
    </location>
</feature>
<gene>
    <name evidence="4" type="ORF">HMPREF9302_02130</name>
</gene>
<organism evidence="4 5">
    <name type="scientific">Prevotella amnii DNF00058</name>
    <dbReference type="NCBI Taxonomy" id="1401066"/>
    <lineage>
        <taxon>Bacteria</taxon>
        <taxon>Pseudomonadati</taxon>
        <taxon>Bacteroidota</taxon>
        <taxon>Bacteroidia</taxon>
        <taxon>Bacteroidales</taxon>
        <taxon>Prevotellaceae</taxon>
        <taxon>Prevotella</taxon>
    </lineage>
</organism>
<accession>A0A096D5X8</accession>
<dbReference type="PANTHER" id="PTHR22916:SF51">
    <property type="entry name" value="GLYCOSYLTRANSFERASE EPSH-RELATED"/>
    <property type="match status" value="1"/>
</dbReference>
<comment type="caution">
    <text evidence="4">The sequence shown here is derived from an EMBL/GenBank/DDBJ whole genome shotgun (WGS) entry which is preliminary data.</text>
</comment>
<dbReference type="Gene3D" id="3.90.550.10">
    <property type="entry name" value="Spore Coat Polysaccharide Biosynthesis Protein SpsA, Chain A"/>
    <property type="match status" value="1"/>
</dbReference>